<feature type="transmembrane region" description="Helical" evidence="1">
    <location>
        <begin position="257"/>
        <end position="276"/>
    </location>
</feature>
<keyword evidence="1" id="KW-0812">Transmembrane</keyword>
<dbReference type="Pfam" id="PF25927">
    <property type="entry name" value="DUF7972"/>
    <property type="match status" value="1"/>
</dbReference>
<dbReference type="EMBL" id="JAOPJZ010000018">
    <property type="protein sequence ID" value="MCU4753593.1"/>
    <property type="molecule type" value="Genomic_DNA"/>
</dbReference>
<evidence type="ECO:0000313" key="2">
    <source>
        <dbReference type="EMBL" id="MCU4753593.1"/>
    </source>
</evidence>
<reference evidence="2 3" key="1">
    <citation type="submission" date="2022-09" db="EMBL/GenBank/DDBJ databases">
        <title>Enrichment on poylsaccharides allowed isolation of novel metabolic and taxonomic groups of Haloarchaea.</title>
        <authorList>
            <person name="Sorokin D.Y."/>
            <person name="Elcheninov A.G."/>
            <person name="Khizhniak T.V."/>
            <person name="Kolganova T.V."/>
            <person name="Kublanov I.V."/>
        </authorList>
    </citation>
    <scope>NUCLEOTIDE SEQUENCE [LARGE SCALE GENOMIC DNA]</scope>
    <source>
        <strain evidence="2 3">AArc-curdl1</strain>
    </source>
</reference>
<protein>
    <submittedName>
        <fullName evidence="2">Uncharacterized protein</fullName>
    </submittedName>
</protein>
<feature type="transmembrane region" description="Helical" evidence="1">
    <location>
        <begin position="69"/>
        <end position="92"/>
    </location>
</feature>
<keyword evidence="1" id="KW-1133">Transmembrane helix</keyword>
<comment type="caution">
    <text evidence="2">The sequence shown here is derived from an EMBL/GenBank/DDBJ whole genome shotgun (WGS) entry which is preliminary data.</text>
</comment>
<dbReference type="Proteomes" id="UP001321047">
    <property type="component" value="Unassembled WGS sequence"/>
</dbReference>
<feature type="transmembrane region" description="Helical" evidence="1">
    <location>
        <begin position="23"/>
        <end position="49"/>
    </location>
</feature>
<dbReference type="RefSeq" id="WP_342809902.1">
    <property type="nucleotide sequence ID" value="NZ_JAOPJZ010000018.1"/>
</dbReference>
<keyword evidence="1" id="KW-0472">Membrane</keyword>
<dbReference type="InterPro" id="IPR058278">
    <property type="entry name" value="DUF7972"/>
</dbReference>
<accession>A0AAP2ZB01</accession>
<sequence>MADDQVSTADTMRERADESRLKIWLLIGANRLVVTGVVAIVFFVLFMLGSLLEPQLSTLLQERAVIESMFSATLTAIITAVTLVVTIGQLIVSQENGPLGEQRQRMSTTMDVRGYITELVGEPAPADPSAFINSLVNAARIRALDLENAIEGTDEDELANEIQEFVDSLTGNADTVTDKIEGASFGTFDVVYAAMDFNYSWKIFQIERIQDEYEDVLDADQQEALKELRRSLVMFGPAREHIKTLYFQWELINLSRLILYVSVPALLVSGMMLVFVGEQTVAGTTLGAENLLWVVALAFTFTLVPFFVLMAYIVRVTTVAKRTLAIGPLILRDSQR</sequence>
<evidence type="ECO:0000256" key="1">
    <source>
        <dbReference type="SAM" id="Phobius"/>
    </source>
</evidence>
<keyword evidence="3" id="KW-1185">Reference proteome</keyword>
<gene>
    <name evidence="2" type="ORF">OB919_16640</name>
</gene>
<proteinExistence type="predicted"/>
<feature type="transmembrane region" description="Helical" evidence="1">
    <location>
        <begin position="291"/>
        <end position="314"/>
    </location>
</feature>
<evidence type="ECO:0000313" key="3">
    <source>
        <dbReference type="Proteomes" id="UP001321047"/>
    </source>
</evidence>
<dbReference type="AlphaFoldDB" id="A0AAP2ZB01"/>
<name>A0AAP2ZB01_9EURY</name>
<organism evidence="2 3">
    <name type="scientific">Natronosalvus hydrolyticus</name>
    <dbReference type="NCBI Taxonomy" id="2979988"/>
    <lineage>
        <taxon>Archaea</taxon>
        <taxon>Methanobacteriati</taxon>
        <taxon>Methanobacteriota</taxon>
        <taxon>Stenosarchaea group</taxon>
        <taxon>Halobacteria</taxon>
        <taxon>Halobacteriales</taxon>
        <taxon>Natrialbaceae</taxon>
        <taxon>Natronosalvus</taxon>
    </lineage>
</organism>